<name>A0AAD2A282_9LAMI</name>
<evidence type="ECO:0000313" key="3">
    <source>
        <dbReference type="EMBL" id="CAI9777307.1"/>
    </source>
</evidence>
<proteinExistence type="predicted"/>
<evidence type="ECO:0000313" key="4">
    <source>
        <dbReference type="Proteomes" id="UP000834106"/>
    </source>
</evidence>
<evidence type="ECO:0000259" key="2">
    <source>
        <dbReference type="Pfam" id="PF17942"/>
    </source>
</evidence>
<protein>
    <recommendedName>
        <fullName evidence="2">Morc S5 domain-containing protein</fullName>
    </recommendedName>
</protein>
<dbReference type="Pfam" id="PF17942">
    <property type="entry name" value="Morc6_S5"/>
    <property type="match status" value="1"/>
</dbReference>
<sequence>MKEEDKNGIRIPPSFRIVLRGKDIEHHNIVNDMMMSQEVAYHLQPGTDGVPKDANMQKTYWSSNCHHISYSLRRNKKAYERESSPDSYSPTHQSKKNVTSSSSKMPIKSVYKGHNKWHMYEKEDMKKKASGKRPSYSGLSSSGEDVSYNDVQTNIRRN</sequence>
<dbReference type="InterPro" id="IPR041006">
    <property type="entry name" value="Morc_S5"/>
</dbReference>
<organism evidence="3 4">
    <name type="scientific">Fraxinus pennsylvanica</name>
    <dbReference type="NCBI Taxonomy" id="56036"/>
    <lineage>
        <taxon>Eukaryota</taxon>
        <taxon>Viridiplantae</taxon>
        <taxon>Streptophyta</taxon>
        <taxon>Embryophyta</taxon>
        <taxon>Tracheophyta</taxon>
        <taxon>Spermatophyta</taxon>
        <taxon>Magnoliopsida</taxon>
        <taxon>eudicotyledons</taxon>
        <taxon>Gunneridae</taxon>
        <taxon>Pentapetalae</taxon>
        <taxon>asterids</taxon>
        <taxon>lamiids</taxon>
        <taxon>Lamiales</taxon>
        <taxon>Oleaceae</taxon>
        <taxon>Oleeae</taxon>
        <taxon>Fraxinus</taxon>
    </lineage>
</organism>
<dbReference type="AlphaFoldDB" id="A0AAD2A282"/>
<feature type="compositionally biased region" description="Basic and acidic residues" evidence="1">
    <location>
        <begin position="118"/>
        <end position="127"/>
    </location>
</feature>
<accession>A0AAD2A282</accession>
<feature type="compositionally biased region" description="Polar residues" evidence="1">
    <location>
        <begin position="85"/>
        <end position="104"/>
    </location>
</feature>
<keyword evidence="4" id="KW-1185">Reference proteome</keyword>
<dbReference type="EMBL" id="OU503050">
    <property type="protein sequence ID" value="CAI9777307.1"/>
    <property type="molecule type" value="Genomic_DNA"/>
</dbReference>
<evidence type="ECO:0000256" key="1">
    <source>
        <dbReference type="SAM" id="MobiDB-lite"/>
    </source>
</evidence>
<feature type="region of interest" description="Disordered" evidence="1">
    <location>
        <begin position="76"/>
        <end position="158"/>
    </location>
</feature>
<dbReference type="Proteomes" id="UP000834106">
    <property type="component" value="Chromosome 15"/>
</dbReference>
<gene>
    <name evidence="3" type="ORF">FPE_LOCUS24737</name>
</gene>
<reference evidence="3" key="1">
    <citation type="submission" date="2023-05" db="EMBL/GenBank/DDBJ databases">
        <authorList>
            <person name="Huff M."/>
        </authorList>
    </citation>
    <scope>NUCLEOTIDE SEQUENCE</scope>
</reference>
<feature type="domain" description="Morc S5" evidence="2">
    <location>
        <begin position="10"/>
        <end position="46"/>
    </location>
</feature>
<feature type="compositionally biased region" description="Polar residues" evidence="1">
    <location>
        <begin position="137"/>
        <end position="158"/>
    </location>
</feature>